<keyword evidence="1" id="KW-1133">Transmembrane helix</keyword>
<name>A0A1A9I4S5_9BACT</name>
<dbReference type="OrthoDB" id="121150at2"/>
<evidence type="ECO:0000313" key="2">
    <source>
        <dbReference type="EMBL" id="ANH82678.1"/>
    </source>
</evidence>
<keyword evidence="1" id="KW-0472">Membrane</keyword>
<dbReference type="RefSeq" id="WP_067759303.1">
    <property type="nucleotide sequence ID" value="NZ_CP015772.1"/>
</dbReference>
<gene>
    <name evidence="2" type="ORF">A8C56_18365</name>
</gene>
<evidence type="ECO:0000256" key="1">
    <source>
        <dbReference type="SAM" id="Phobius"/>
    </source>
</evidence>
<evidence type="ECO:0008006" key="4">
    <source>
        <dbReference type="Google" id="ProtNLM"/>
    </source>
</evidence>
<organism evidence="2 3">
    <name type="scientific">Niabella ginsenosidivorans</name>
    <dbReference type="NCBI Taxonomy" id="1176587"/>
    <lineage>
        <taxon>Bacteria</taxon>
        <taxon>Pseudomonadati</taxon>
        <taxon>Bacteroidota</taxon>
        <taxon>Chitinophagia</taxon>
        <taxon>Chitinophagales</taxon>
        <taxon>Chitinophagaceae</taxon>
        <taxon>Niabella</taxon>
    </lineage>
</organism>
<keyword evidence="1" id="KW-0812">Transmembrane</keyword>
<dbReference type="STRING" id="1176587.A8C56_18365"/>
<keyword evidence="3" id="KW-1185">Reference proteome</keyword>
<dbReference type="InterPro" id="IPR043519">
    <property type="entry name" value="NT_sf"/>
</dbReference>
<evidence type="ECO:0000313" key="3">
    <source>
        <dbReference type="Proteomes" id="UP000077667"/>
    </source>
</evidence>
<proteinExistence type="predicted"/>
<protein>
    <recommendedName>
        <fullName evidence="4">Nucleotidyltransferase</fullName>
    </recommendedName>
</protein>
<dbReference type="Proteomes" id="UP000077667">
    <property type="component" value="Chromosome"/>
</dbReference>
<reference evidence="2 3" key="1">
    <citation type="submission" date="2016-05" db="EMBL/GenBank/DDBJ databases">
        <title>Niabella ginsenosidivorans BS26 whole genome sequencing.</title>
        <authorList>
            <person name="Im W.T."/>
            <person name="Siddiqi M.Z."/>
        </authorList>
    </citation>
    <scope>NUCLEOTIDE SEQUENCE [LARGE SCALE GENOMIC DNA]</scope>
    <source>
        <strain evidence="2 3">BS26</strain>
    </source>
</reference>
<dbReference type="KEGG" id="nia:A8C56_18365"/>
<dbReference type="Gene3D" id="3.30.460.40">
    <property type="match status" value="1"/>
</dbReference>
<accession>A0A1A9I4S5</accession>
<dbReference type="EMBL" id="CP015772">
    <property type="protein sequence ID" value="ANH82678.1"/>
    <property type="molecule type" value="Genomic_DNA"/>
</dbReference>
<feature type="transmembrane region" description="Helical" evidence="1">
    <location>
        <begin position="20"/>
        <end position="37"/>
    </location>
</feature>
<dbReference type="AlphaFoldDB" id="A0A1A9I4S5"/>
<dbReference type="SUPFAM" id="SSF81301">
    <property type="entry name" value="Nucleotidyltransferase"/>
    <property type="match status" value="1"/>
</dbReference>
<sequence>MENNLTGAILNICNILNNHTVQYLIVGGTAVALHGYFRKSMDSAGQYTDKPDLDFWYNPTYSNYFKLLEALGDLGMDVTVFKEESSPDPKSSFFKYELEKFTIDFLPTLKAKINFRAAFNRRENVTFSNINIPFICYEDLIFDKLANARPKDITDIKQLKTRIKEK</sequence>